<dbReference type="HOGENOM" id="CLU_1985568_0_0_1"/>
<dbReference type="Gramene" id="PGSC0003DMT400097623">
    <property type="protein sequence ID" value="PGSC0003DMT400097623"/>
    <property type="gene ID" value="PGSC0003DMG400047194"/>
</dbReference>
<dbReference type="EnsemblPlants" id="PGSC0003DMT400097623">
    <property type="protein sequence ID" value="PGSC0003DMT400097623"/>
    <property type="gene ID" value="PGSC0003DMG400047194"/>
</dbReference>
<dbReference type="PaxDb" id="4113-PGSC0003DMT400097623"/>
<feature type="region of interest" description="Disordered" evidence="1">
    <location>
        <begin position="1"/>
        <end position="31"/>
    </location>
</feature>
<protein>
    <submittedName>
        <fullName evidence="2">Uncharacterized protein</fullName>
    </submittedName>
</protein>
<proteinExistence type="predicted"/>
<keyword evidence="3" id="KW-1185">Reference proteome</keyword>
<evidence type="ECO:0000313" key="2">
    <source>
        <dbReference type="EnsemblPlants" id="PGSC0003DMT400097623"/>
    </source>
</evidence>
<feature type="compositionally biased region" description="Basic and acidic residues" evidence="1">
    <location>
        <begin position="71"/>
        <end position="84"/>
    </location>
</feature>
<feature type="compositionally biased region" description="Basic and acidic residues" evidence="1">
    <location>
        <begin position="107"/>
        <end position="126"/>
    </location>
</feature>
<name>M1E118_SOLTU</name>
<reference evidence="3" key="1">
    <citation type="journal article" date="2011" name="Nature">
        <title>Genome sequence and analysis of the tuber crop potato.</title>
        <authorList>
            <consortium name="The Potato Genome Sequencing Consortium"/>
        </authorList>
    </citation>
    <scope>NUCLEOTIDE SEQUENCE [LARGE SCALE GENOMIC DNA]</scope>
    <source>
        <strain evidence="3">cv. DM1-3 516 R44</strain>
    </source>
</reference>
<accession>M1E118</accession>
<organism evidence="2 3">
    <name type="scientific">Solanum tuberosum</name>
    <name type="common">Potato</name>
    <dbReference type="NCBI Taxonomy" id="4113"/>
    <lineage>
        <taxon>Eukaryota</taxon>
        <taxon>Viridiplantae</taxon>
        <taxon>Streptophyta</taxon>
        <taxon>Embryophyta</taxon>
        <taxon>Tracheophyta</taxon>
        <taxon>Spermatophyta</taxon>
        <taxon>Magnoliopsida</taxon>
        <taxon>eudicotyledons</taxon>
        <taxon>Gunneridae</taxon>
        <taxon>Pentapetalae</taxon>
        <taxon>asterids</taxon>
        <taxon>lamiids</taxon>
        <taxon>Solanales</taxon>
        <taxon>Solanaceae</taxon>
        <taxon>Solanoideae</taxon>
        <taxon>Solaneae</taxon>
        <taxon>Solanum</taxon>
    </lineage>
</organism>
<reference evidence="2" key="2">
    <citation type="submission" date="2015-06" db="UniProtKB">
        <authorList>
            <consortium name="EnsemblPlants"/>
        </authorList>
    </citation>
    <scope>IDENTIFICATION</scope>
    <source>
        <strain evidence="2">DM1-3 516 R44</strain>
    </source>
</reference>
<feature type="region of interest" description="Disordered" evidence="1">
    <location>
        <begin position="56"/>
        <end position="126"/>
    </location>
</feature>
<dbReference type="InParanoid" id="M1E118"/>
<evidence type="ECO:0000313" key="3">
    <source>
        <dbReference type="Proteomes" id="UP000011115"/>
    </source>
</evidence>
<sequence length="126" mass="13881">MTTTRANSRRNEEDSVVQEAPPQAPQDPIDPLAENVTNAEFRMSFQVLPQAVTAQANREIVDPVNSNVGAKRNEKAEKNEEVEARASPSAFGDSPKGFTLPFVPVREALKEKGQKGDEKSSRRFAE</sequence>
<dbReference type="Proteomes" id="UP000011115">
    <property type="component" value="Unassembled WGS sequence"/>
</dbReference>
<evidence type="ECO:0000256" key="1">
    <source>
        <dbReference type="SAM" id="MobiDB-lite"/>
    </source>
</evidence>
<dbReference type="AlphaFoldDB" id="M1E118"/>